<sequence precursor="true">MKRFAALVAVAVAALLTSTQTAEAQYPANSWTFGMNVSLVQNGNQKGLSIRSVAPGSPAQQAGLQPGMVILSSNGMTFHNAYNDYQGVAILQNSVTAGGGGGGVPTAAVNFNGPAVHLQVVRPCGSVFQTTCYPASAGGGGGVPTAL</sequence>
<comment type="caution">
    <text evidence="3">The sequence shown here is derived from an EMBL/GenBank/DDBJ whole genome shotgun (WGS) entry which is preliminary data.</text>
</comment>
<keyword evidence="1" id="KW-0732">Signal</keyword>
<dbReference type="InterPro" id="IPR001478">
    <property type="entry name" value="PDZ"/>
</dbReference>
<dbReference type="Gene3D" id="2.30.42.10">
    <property type="match status" value="1"/>
</dbReference>
<feature type="domain" description="PDZ" evidence="2">
    <location>
        <begin position="21"/>
        <end position="94"/>
    </location>
</feature>
<dbReference type="SUPFAM" id="SSF50156">
    <property type="entry name" value="PDZ domain-like"/>
    <property type="match status" value="1"/>
</dbReference>
<protein>
    <submittedName>
        <fullName evidence="3">PDZ domain (Also known as DHR or GLGF)</fullName>
    </submittedName>
</protein>
<dbReference type="AlphaFoldDB" id="A0A5C6BAH3"/>
<evidence type="ECO:0000313" key="3">
    <source>
        <dbReference type="EMBL" id="TWU07504.1"/>
    </source>
</evidence>
<dbReference type="Proteomes" id="UP000320176">
    <property type="component" value="Unassembled WGS sequence"/>
</dbReference>
<dbReference type="EMBL" id="SJPN01000001">
    <property type="protein sequence ID" value="TWU07504.1"/>
    <property type="molecule type" value="Genomic_DNA"/>
</dbReference>
<feature type="chain" id="PRO_5022965996" evidence="1">
    <location>
        <begin position="25"/>
        <end position="147"/>
    </location>
</feature>
<dbReference type="OrthoDB" id="281715at2"/>
<evidence type="ECO:0000259" key="2">
    <source>
        <dbReference type="PROSITE" id="PS50106"/>
    </source>
</evidence>
<evidence type="ECO:0000313" key="4">
    <source>
        <dbReference type="Proteomes" id="UP000320176"/>
    </source>
</evidence>
<organism evidence="3 4">
    <name type="scientific">Stieleria varia</name>
    <dbReference type="NCBI Taxonomy" id="2528005"/>
    <lineage>
        <taxon>Bacteria</taxon>
        <taxon>Pseudomonadati</taxon>
        <taxon>Planctomycetota</taxon>
        <taxon>Planctomycetia</taxon>
        <taxon>Pirellulales</taxon>
        <taxon>Pirellulaceae</taxon>
        <taxon>Stieleria</taxon>
    </lineage>
</organism>
<dbReference type="Pfam" id="PF00595">
    <property type="entry name" value="PDZ"/>
    <property type="match status" value="1"/>
</dbReference>
<dbReference type="InterPro" id="IPR036034">
    <property type="entry name" value="PDZ_sf"/>
</dbReference>
<feature type="signal peptide" evidence="1">
    <location>
        <begin position="1"/>
        <end position="24"/>
    </location>
</feature>
<proteinExistence type="predicted"/>
<accession>A0A5C6BAH3</accession>
<dbReference type="RefSeq" id="WP_146517721.1">
    <property type="nucleotide sequence ID" value="NZ_CP151726.1"/>
</dbReference>
<evidence type="ECO:0000256" key="1">
    <source>
        <dbReference type="SAM" id="SignalP"/>
    </source>
</evidence>
<name>A0A5C6BAH3_9BACT</name>
<reference evidence="3 4" key="1">
    <citation type="submission" date="2019-02" db="EMBL/GenBank/DDBJ databases">
        <title>Deep-cultivation of Planctomycetes and their phenomic and genomic characterization uncovers novel biology.</title>
        <authorList>
            <person name="Wiegand S."/>
            <person name="Jogler M."/>
            <person name="Boedeker C."/>
            <person name="Pinto D."/>
            <person name="Vollmers J."/>
            <person name="Rivas-Marin E."/>
            <person name="Kohn T."/>
            <person name="Peeters S.H."/>
            <person name="Heuer A."/>
            <person name="Rast P."/>
            <person name="Oberbeckmann S."/>
            <person name="Bunk B."/>
            <person name="Jeske O."/>
            <person name="Meyerdierks A."/>
            <person name="Storesund J.E."/>
            <person name="Kallscheuer N."/>
            <person name="Luecker S."/>
            <person name="Lage O.M."/>
            <person name="Pohl T."/>
            <person name="Merkel B.J."/>
            <person name="Hornburger P."/>
            <person name="Mueller R.-W."/>
            <person name="Bruemmer F."/>
            <person name="Labrenz M."/>
            <person name="Spormann A.M."/>
            <person name="Op Den Camp H."/>
            <person name="Overmann J."/>
            <person name="Amann R."/>
            <person name="Jetten M.S.M."/>
            <person name="Mascher T."/>
            <person name="Medema M.H."/>
            <person name="Devos D.P."/>
            <person name="Kaster A.-K."/>
            <person name="Ovreas L."/>
            <person name="Rohde M."/>
            <person name="Galperin M.Y."/>
            <person name="Jogler C."/>
        </authorList>
    </citation>
    <scope>NUCLEOTIDE SEQUENCE [LARGE SCALE GENOMIC DNA]</scope>
    <source>
        <strain evidence="3 4">Pla52n</strain>
    </source>
</reference>
<keyword evidence="4" id="KW-1185">Reference proteome</keyword>
<gene>
    <name evidence="3" type="ORF">Pla52n_00770</name>
</gene>
<dbReference type="PROSITE" id="PS50106">
    <property type="entry name" value="PDZ"/>
    <property type="match status" value="1"/>
</dbReference>